<dbReference type="Proteomes" id="UP001056778">
    <property type="component" value="Chromosome 2"/>
</dbReference>
<reference evidence="1" key="1">
    <citation type="submission" date="2022-04" db="EMBL/GenBank/DDBJ databases">
        <title>Chromosome-scale genome assembly of Holotrichia oblita Faldermann.</title>
        <authorList>
            <person name="Rongchong L."/>
        </authorList>
    </citation>
    <scope>NUCLEOTIDE SEQUENCE</scope>
    <source>
        <strain evidence="1">81SQS9</strain>
    </source>
</reference>
<evidence type="ECO:0000313" key="2">
    <source>
        <dbReference type="Proteomes" id="UP001056778"/>
    </source>
</evidence>
<evidence type="ECO:0000313" key="1">
    <source>
        <dbReference type="EMBL" id="KAI4468404.1"/>
    </source>
</evidence>
<keyword evidence="2" id="KW-1185">Reference proteome</keyword>
<gene>
    <name evidence="1" type="ORF">MML48_2g00007891</name>
</gene>
<dbReference type="EMBL" id="CM043016">
    <property type="protein sequence ID" value="KAI4468404.1"/>
    <property type="molecule type" value="Genomic_DNA"/>
</dbReference>
<name>A0ACB9TNP4_HOLOL</name>
<comment type="caution">
    <text evidence="1">The sequence shown here is derived from an EMBL/GenBank/DDBJ whole genome shotgun (WGS) entry which is preliminary data.</text>
</comment>
<sequence>MVMDSYCFHDQKPELWAKINSLHLNYLEMEESPQKLEHKNKLDDCIKKYLYIAPHNQKFFFKETAEVLHRSASSKKDFSGYRAALGWNAIGMYAGNLISQPWRQEYREIKMYSGFYKHQIQANLVGAEIMFEAMGYKHAGNGILVLEGPVCPDTVKYVSQDSLVAYVECQILKEIWEEVTASFKISWLDVLQFRETHLCSPKKSIEALKYQIQQRQFQDQQRSYSQTNNDYITSNSRYSTQPHQHITSPNIQSNHSFPPLTTHAHLPMSVPPTLVSPTQCTHSNGYYSNNYTTYGVVPPVYNFANPSVYGHIAKQPYNGYYCNGHIPQTCVMPVPTAQLIEIEPPPRANYDLTDNISKPQKINYSSDEIYTKEAADTKIHSPPKIYDKDEVTGTFESWDYVYRNLESQGYSKDLGERGDVLSVNRRDSKQAEHEQKIGCRPMKINEALEKMKIHDRTKKIDNTERKPSPDTLSSSYDNLSTQELVRRVNTNVKSKANTVGMKLEDAEPQMRRASKTLDLGKSKANQIKSKQLEVKQVPKYVEASNDKESVKIEDSDKWQCATCTYLNDRSKKICDICSKSRIVVNQDMEIGGSECSKCTLVNPKSNTVCEACNTTLQNSPTYI</sequence>
<organism evidence="1 2">
    <name type="scientific">Holotrichia oblita</name>
    <name type="common">Chafer beetle</name>
    <dbReference type="NCBI Taxonomy" id="644536"/>
    <lineage>
        <taxon>Eukaryota</taxon>
        <taxon>Metazoa</taxon>
        <taxon>Ecdysozoa</taxon>
        <taxon>Arthropoda</taxon>
        <taxon>Hexapoda</taxon>
        <taxon>Insecta</taxon>
        <taxon>Pterygota</taxon>
        <taxon>Neoptera</taxon>
        <taxon>Endopterygota</taxon>
        <taxon>Coleoptera</taxon>
        <taxon>Polyphaga</taxon>
        <taxon>Scarabaeiformia</taxon>
        <taxon>Scarabaeidae</taxon>
        <taxon>Melolonthinae</taxon>
        <taxon>Holotrichia</taxon>
    </lineage>
</organism>
<proteinExistence type="predicted"/>
<protein>
    <submittedName>
        <fullName evidence="1">Spermatogenesis-associated protein 2/tamozhennic</fullName>
    </submittedName>
</protein>
<accession>A0ACB9TNP4</accession>